<keyword evidence="3" id="KW-1185">Reference proteome</keyword>
<evidence type="ECO:0000313" key="3">
    <source>
        <dbReference type="Proteomes" id="UP001500002"/>
    </source>
</evidence>
<comment type="caution">
    <text evidence="2">The sequence shown here is derived from an EMBL/GenBank/DDBJ whole genome shotgun (WGS) entry which is preliminary data.</text>
</comment>
<gene>
    <name evidence="2" type="ORF">GCM10009749_26130</name>
</gene>
<dbReference type="InterPro" id="IPR000757">
    <property type="entry name" value="Beta-glucanase-like"/>
</dbReference>
<dbReference type="PROSITE" id="PS51762">
    <property type="entry name" value="GH16_2"/>
    <property type="match status" value="1"/>
</dbReference>
<dbReference type="Pfam" id="PF00722">
    <property type="entry name" value="Glyco_hydro_16"/>
    <property type="match status" value="1"/>
</dbReference>
<dbReference type="SUPFAM" id="SSF49899">
    <property type="entry name" value="Concanavalin A-like lectins/glucanases"/>
    <property type="match status" value="1"/>
</dbReference>
<proteinExistence type="predicted"/>
<sequence length="273" mass="30771">MPTLRATSRPAAATLDLSGYHLAVDEQFDGDDLSDMRWLPHYTPHWSSRRASAARYDVSGGTLKLRIDADTEPWSPEYDGDVRVSHLQTGQFSGPIGSPVGQHRFRAGLVVREEQDDERLWLPRFGVIEARVRAIRHPSAMVALWPIGFEDEGVNCGEICIFEIFGSELDDTGGLVGVGVKPQRDPRLVMDFEKVRVDGDLTAFHDYAVEWLPERLRFFIDGRLVKVVEQSIGYPVQLMLDLYELPTGAPRDTSAHPLVFEVAHVREYRARVT</sequence>
<evidence type="ECO:0000259" key="1">
    <source>
        <dbReference type="PROSITE" id="PS51762"/>
    </source>
</evidence>
<evidence type="ECO:0000313" key="2">
    <source>
        <dbReference type="EMBL" id="GAA1815201.1"/>
    </source>
</evidence>
<dbReference type="RefSeq" id="WP_344296749.1">
    <property type="nucleotide sequence ID" value="NZ_BAAANJ010000009.1"/>
</dbReference>
<dbReference type="Proteomes" id="UP001500002">
    <property type="component" value="Unassembled WGS sequence"/>
</dbReference>
<organism evidence="2 3">
    <name type="scientific">Agromyces neolithicus</name>
    <dbReference type="NCBI Taxonomy" id="269420"/>
    <lineage>
        <taxon>Bacteria</taxon>
        <taxon>Bacillati</taxon>
        <taxon>Actinomycetota</taxon>
        <taxon>Actinomycetes</taxon>
        <taxon>Micrococcales</taxon>
        <taxon>Microbacteriaceae</taxon>
        <taxon>Agromyces</taxon>
    </lineage>
</organism>
<reference evidence="3" key="1">
    <citation type="journal article" date="2019" name="Int. J. Syst. Evol. Microbiol.">
        <title>The Global Catalogue of Microorganisms (GCM) 10K type strain sequencing project: providing services to taxonomists for standard genome sequencing and annotation.</title>
        <authorList>
            <consortium name="The Broad Institute Genomics Platform"/>
            <consortium name="The Broad Institute Genome Sequencing Center for Infectious Disease"/>
            <person name="Wu L."/>
            <person name="Ma J."/>
        </authorList>
    </citation>
    <scope>NUCLEOTIDE SEQUENCE [LARGE SCALE GENOMIC DNA]</scope>
    <source>
        <strain evidence="3">JCM 14322</strain>
    </source>
</reference>
<dbReference type="Gene3D" id="2.60.120.200">
    <property type="match status" value="1"/>
</dbReference>
<protein>
    <recommendedName>
        <fullName evidence="1">GH16 domain-containing protein</fullName>
    </recommendedName>
</protein>
<dbReference type="EMBL" id="BAAANJ010000009">
    <property type="protein sequence ID" value="GAA1815201.1"/>
    <property type="molecule type" value="Genomic_DNA"/>
</dbReference>
<dbReference type="CDD" id="cd00413">
    <property type="entry name" value="Glyco_hydrolase_16"/>
    <property type="match status" value="1"/>
</dbReference>
<accession>A0ABP4YL91</accession>
<feature type="domain" description="GH16" evidence="1">
    <location>
        <begin position="2"/>
        <end position="273"/>
    </location>
</feature>
<dbReference type="InterPro" id="IPR013320">
    <property type="entry name" value="ConA-like_dom_sf"/>
</dbReference>
<name>A0ABP4YL91_9MICO</name>